<protein>
    <recommendedName>
        <fullName evidence="1">Protein phosphatase</fullName>
        <ecNumber evidence="1">3.1.3.16</ecNumber>
    </recommendedName>
</protein>
<dbReference type="EC" id="3.1.3.16" evidence="1"/>
<keyword evidence="1" id="KW-0460">Magnesium</keyword>
<evidence type="ECO:0000256" key="1">
    <source>
        <dbReference type="RuleBase" id="RU366020"/>
    </source>
</evidence>
<comment type="catalytic activity">
    <reaction evidence="1">
        <text>O-phospho-L-threonyl-[protein] + H2O = L-threonyl-[protein] + phosphate</text>
        <dbReference type="Rhea" id="RHEA:47004"/>
        <dbReference type="Rhea" id="RHEA-COMP:11060"/>
        <dbReference type="Rhea" id="RHEA-COMP:11605"/>
        <dbReference type="ChEBI" id="CHEBI:15377"/>
        <dbReference type="ChEBI" id="CHEBI:30013"/>
        <dbReference type="ChEBI" id="CHEBI:43474"/>
        <dbReference type="ChEBI" id="CHEBI:61977"/>
        <dbReference type="EC" id="3.1.3.16"/>
    </reaction>
</comment>
<name>A0ABC8UKR9_9AQUA</name>
<comment type="similarity">
    <text evidence="1">Belongs to the PP2C family.</text>
</comment>
<dbReference type="AlphaFoldDB" id="A0ABC8UKR9"/>
<dbReference type="Proteomes" id="UP001642360">
    <property type="component" value="Unassembled WGS sequence"/>
</dbReference>
<accession>A0ABC8UKR9</accession>
<keyword evidence="1" id="KW-0378">Hydrolase</keyword>
<evidence type="ECO:0000313" key="3">
    <source>
        <dbReference type="Proteomes" id="UP001642360"/>
    </source>
</evidence>
<dbReference type="EMBL" id="CAUOFW020008124">
    <property type="protein sequence ID" value="CAK9181655.1"/>
    <property type="molecule type" value="Genomic_DNA"/>
</dbReference>
<organism evidence="2 3">
    <name type="scientific">Ilex paraguariensis</name>
    <name type="common">yerba mate</name>
    <dbReference type="NCBI Taxonomy" id="185542"/>
    <lineage>
        <taxon>Eukaryota</taxon>
        <taxon>Viridiplantae</taxon>
        <taxon>Streptophyta</taxon>
        <taxon>Embryophyta</taxon>
        <taxon>Tracheophyta</taxon>
        <taxon>Spermatophyta</taxon>
        <taxon>Magnoliopsida</taxon>
        <taxon>eudicotyledons</taxon>
        <taxon>Gunneridae</taxon>
        <taxon>Pentapetalae</taxon>
        <taxon>asterids</taxon>
        <taxon>campanulids</taxon>
        <taxon>Aquifoliales</taxon>
        <taxon>Aquifoliaceae</taxon>
        <taxon>Ilex</taxon>
    </lineage>
</organism>
<dbReference type="GO" id="GO:0004722">
    <property type="term" value="F:protein serine/threonine phosphatase activity"/>
    <property type="evidence" value="ECO:0007669"/>
    <property type="project" value="UniProtKB-EC"/>
</dbReference>
<keyword evidence="1" id="KW-0464">Manganese</keyword>
<sequence>MREIAEVLARTAQEVGSSASARSPFADAAQAAGYVGYTGGKLDDVAVIVSLVQKKRSNSSIE</sequence>
<keyword evidence="1" id="KW-0904">Protein phosphatase</keyword>
<dbReference type="PANTHER" id="PTHR12320:SF1">
    <property type="entry name" value="PROTEIN PHOSPHATASE PTC7 HOMOLOG"/>
    <property type="match status" value="1"/>
</dbReference>
<comment type="cofactor">
    <cofactor evidence="1">
        <name>Mg(2+)</name>
        <dbReference type="ChEBI" id="CHEBI:18420"/>
    </cofactor>
</comment>
<reference evidence="2 3" key="1">
    <citation type="submission" date="2024-02" db="EMBL/GenBank/DDBJ databases">
        <authorList>
            <person name="Vignale AGUSTIN F."/>
            <person name="Sosa J E."/>
            <person name="Modenutti C."/>
        </authorList>
    </citation>
    <scope>NUCLEOTIDE SEQUENCE [LARGE SCALE GENOMIC DNA]</scope>
</reference>
<gene>
    <name evidence="2" type="ORF">ILEXP_LOCUS51737</name>
</gene>
<comment type="caution">
    <text evidence="2">The sequence shown here is derived from an EMBL/GenBank/DDBJ whole genome shotgun (WGS) entry which is preliminary data.</text>
</comment>
<comment type="cofactor">
    <cofactor evidence="1">
        <name>Mn(2+)</name>
        <dbReference type="ChEBI" id="CHEBI:29035"/>
    </cofactor>
</comment>
<dbReference type="PANTHER" id="PTHR12320">
    <property type="entry name" value="PROTEIN PHOSPHATASE 2C"/>
    <property type="match status" value="1"/>
</dbReference>
<keyword evidence="3" id="KW-1185">Reference proteome</keyword>
<proteinExistence type="inferred from homology"/>
<dbReference type="InterPro" id="IPR039123">
    <property type="entry name" value="PPTC7"/>
</dbReference>
<keyword evidence="1" id="KW-0479">Metal-binding</keyword>
<dbReference type="GO" id="GO:0046872">
    <property type="term" value="F:metal ion binding"/>
    <property type="evidence" value="ECO:0007669"/>
    <property type="project" value="UniProtKB-UniRule"/>
</dbReference>
<comment type="catalytic activity">
    <reaction evidence="1">
        <text>O-phospho-L-seryl-[protein] + H2O = L-seryl-[protein] + phosphate</text>
        <dbReference type="Rhea" id="RHEA:20629"/>
        <dbReference type="Rhea" id="RHEA-COMP:9863"/>
        <dbReference type="Rhea" id="RHEA-COMP:11604"/>
        <dbReference type="ChEBI" id="CHEBI:15377"/>
        <dbReference type="ChEBI" id="CHEBI:29999"/>
        <dbReference type="ChEBI" id="CHEBI:43474"/>
        <dbReference type="ChEBI" id="CHEBI:83421"/>
        <dbReference type="EC" id="3.1.3.16"/>
    </reaction>
</comment>
<evidence type="ECO:0000313" key="2">
    <source>
        <dbReference type="EMBL" id="CAK9181655.1"/>
    </source>
</evidence>